<organism evidence="1 2">
    <name type="scientific">Puccinia coronata f. sp. avenae</name>
    <dbReference type="NCBI Taxonomy" id="200324"/>
    <lineage>
        <taxon>Eukaryota</taxon>
        <taxon>Fungi</taxon>
        <taxon>Dikarya</taxon>
        <taxon>Basidiomycota</taxon>
        <taxon>Pucciniomycotina</taxon>
        <taxon>Pucciniomycetes</taxon>
        <taxon>Pucciniales</taxon>
        <taxon>Pucciniaceae</taxon>
        <taxon>Puccinia</taxon>
    </lineage>
</organism>
<keyword evidence="2" id="KW-1185">Reference proteome</keyword>
<comment type="caution">
    <text evidence="1">The sequence shown here is derived from an EMBL/GenBank/DDBJ whole genome shotgun (WGS) entry which is preliminary data.</text>
</comment>
<proteinExistence type="predicted"/>
<reference evidence="1 2" key="1">
    <citation type="submission" date="2017-11" db="EMBL/GenBank/DDBJ databases">
        <title>De novo assembly and phasing of dikaryotic genomes from two isolates of Puccinia coronata f. sp. avenae, the causal agent of oat crown rust.</title>
        <authorList>
            <person name="Miller M.E."/>
            <person name="Zhang Y."/>
            <person name="Omidvar V."/>
            <person name="Sperschneider J."/>
            <person name="Schwessinger B."/>
            <person name="Raley C."/>
            <person name="Palmer J.M."/>
            <person name="Garnica D."/>
            <person name="Upadhyaya N."/>
            <person name="Rathjen J."/>
            <person name="Taylor J.M."/>
            <person name="Park R.F."/>
            <person name="Dodds P.N."/>
            <person name="Hirsch C.D."/>
            <person name="Kianian S.F."/>
            <person name="Figueroa M."/>
        </authorList>
    </citation>
    <scope>NUCLEOTIDE SEQUENCE [LARGE SCALE GENOMIC DNA]</scope>
    <source>
        <strain evidence="1">12NC29</strain>
    </source>
</reference>
<dbReference type="Proteomes" id="UP000235388">
    <property type="component" value="Unassembled WGS sequence"/>
</dbReference>
<protein>
    <submittedName>
        <fullName evidence="1">Uncharacterized protein</fullName>
    </submittedName>
</protein>
<sequence length="60" mass="6538">MSLSGLIISHNVIISSDNVIISSDSGCQWETQAKNKWAILPLAYKYLGQTLPSPSPTLSY</sequence>
<dbReference type="AlphaFoldDB" id="A0A2N5TQQ0"/>
<dbReference type="EMBL" id="PGCJ01000469">
    <property type="protein sequence ID" value="PLW27830.1"/>
    <property type="molecule type" value="Genomic_DNA"/>
</dbReference>
<evidence type="ECO:0000313" key="2">
    <source>
        <dbReference type="Proteomes" id="UP000235388"/>
    </source>
</evidence>
<gene>
    <name evidence="1" type="ORF">PCANC_23646</name>
</gene>
<name>A0A2N5TQQ0_9BASI</name>
<accession>A0A2N5TQQ0</accession>
<evidence type="ECO:0000313" key="1">
    <source>
        <dbReference type="EMBL" id="PLW27830.1"/>
    </source>
</evidence>